<comment type="caution">
    <text evidence="2">The sequence shown here is derived from an EMBL/GenBank/DDBJ whole genome shotgun (WGS) entry which is preliminary data.</text>
</comment>
<proteinExistence type="predicted"/>
<dbReference type="Pfam" id="PF12680">
    <property type="entry name" value="SnoaL_2"/>
    <property type="match status" value="1"/>
</dbReference>
<evidence type="ECO:0000313" key="2">
    <source>
        <dbReference type="EMBL" id="TDQ08670.1"/>
    </source>
</evidence>
<dbReference type="OrthoDB" id="6692273at2"/>
<feature type="domain" description="SnoaL-like" evidence="1">
    <location>
        <begin position="13"/>
        <end position="107"/>
    </location>
</feature>
<reference evidence="2 3" key="1">
    <citation type="submission" date="2019-03" db="EMBL/GenBank/DDBJ databases">
        <title>Genomic Encyclopedia of Archaeal and Bacterial Type Strains, Phase II (KMG-II): from individual species to whole genera.</title>
        <authorList>
            <person name="Goeker M."/>
        </authorList>
    </citation>
    <scope>NUCLEOTIDE SEQUENCE [LARGE SCALE GENOMIC DNA]</scope>
    <source>
        <strain evidence="2 3">DSM 19035</strain>
    </source>
</reference>
<protein>
    <submittedName>
        <fullName evidence="2">Ketosteroid isomerase-like protein</fullName>
    </submittedName>
</protein>
<dbReference type="PANTHER" id="PTHR41252:SF1">
    <property type="entry name" value="BLR2505 PROTEIN"/>
    <property type="match status" value="1"/>
</dbReference>
<evidence type="ECO:0000259" key="1">
    <source>
        <dbReference type="Pfam" id="PF12680"/>
    </source>
</evidence>
<gene>
    <name evidence="2" type="ORF">ATK78_3186</name>
</gene>
<dbReference type="GO" id="GO:0016853">
    <property type="term" value="F:isomerase activity"/>
    <property type="evidence" value="ECO:0007669"/>
    <property type="project" value="UniProtKB-KW"/>
</dbReference>
<evidence type="ECO:0000313" key="3">
    <source>
        <dbReference type="Proteomes" id="UP000295620"/>
    </source>
</evidence>
<dbReference type="AlphaFoldDB" id="A0A4R6SV91"/>
<dbReference type="SUPFAM" id="SSF54427">
    <property type="entry name" value="NTF2-like"/>
    <property type="match status" value="1"/>
</dbReference>
<dbReference type="InterPro" id="IPR032710">
    <property type="entry name" value="NTF2-like_dom_sf"/>
</dbReference>
<accession>A0A4R6SV91</accession>
<sequence length="113" mass="13020">MAEQNKTILEKANALITKGDYEGFLSFCTENTEWEFVGDKILKGKEAVRQYMAIAYLELPKFMVEHLIAENDFVTAVGRISMKDRDGKTTDYSYCDVWRFEDGKMAQLKAFVI</sequence>
<name>A0A4R6SV91_9SPHI</name>
<dbReference type="Proteomes" id="UP000295620">
    <property type="component" value="Unassembled WGS sequence"/>
</dbReference>
<dbReference type="Gene3D" id="3.10.450.50">
    <property type="match status" value="1"/>
</dbReference>
<keyword evidence="2" id="KW-0413">Isomerase</keyword>
<keyword evidence="3" id="KW-1185">Reference proteome</keyword>
<organism evidence="2 3">
    <name type="scientific">Pedobacter metabolipauper</name>
    <dbReference type="NCBI Taxonomy" id="425513"/>
    <lineage>
        <taxon>Bacteria</taxon>
        <taxon>Pseudomonadati</taxon>
        <taxon>Bacteroidota</taxon>
        <taxon>Sphingobacteriia</taxon>
        <taxon>Sphingobacteriales</taxon>
        <taxon>Sphingobacteriaceae</taxon>
        <taxon>Pedobacter</taxon>
    </lineage>
</organism>
<dbReference type="PANTHER" id="PTHR41252">
    <property type="entry name" value="BLR2505 PROTEIN"/>
    <property type="match status" value="1"/>
</dbReference>
<dbReference type="InterPro" id="IPR037401">
    <property type="entry name" value="SnoaL-like"/>
</dbReference>
<dbReference type="RefSeq" id="WP_133577019.1">
    <property type="nucleotide sequence ID" value="NZ_SNYC01000005.1"/>
</dbReference>
<dbReference type="EMBL" id="SNYC01000005">
    <property type="protein sequence ID" value="TDQ08670.1"/>
    <property type="molecule type" value="Genomic_DNA"/>
</dbReference>